<accession>A0A099FFJ4</accession>
<dbReference type="AlphaFoldDB" id="A0A099FFJ4"/>
<reference evidence="1 2" key="2">
    <citation type="submission" date="2014-10" db="EMBL/GenBank/DDBJ databases">
        <title>Paracoccus sanguinis sp. nov., isolated from clinical specimens of New York State patients.</title>
        <authorList>
            <person name="Mingle L.A."/>
            <person name="Cole J.A."/>
            <person name="Lapierre P."/>
            <person name="Musser K.A."/>
        </authorList>
    </citation>
    <scope>NUCLEOTIDE SEQUENCE [LARGE SCALE GENOMIC DNA]</scope>
    <source>
        <strain evidence="1 2">HAMBI 3106</strain>
    </source>
</reference>
<name>A0A099FFJ4_9RHOB</name>
<comment type="caution">
    <text evidence="1">The sequence shown here is derived from an EMBL/GenBank/DDBJ whole genome shotgun (WGS) entry which is preliminary data.</text>
</comment>
<evidence type="ECO:0000313" key="2">
    <source>
        <dbReference type="Proteomes" id="UP000029917"/>
    </source>
</evidence>
<dbReference type="OrthoDB" id="6159094at2"/>
<dbReference type="STRING" id="690417.IC63_01680"/>
<dbReference type="EMBL" id="JRKS01000002">
    <property type="protein sequence ID" value="KGJ09500.1"/>
    <property type="molecule type" value="Genomic_DNA"/>
</dbReference>
<organism evidence="1 2">
    <name type="scientific">Paracoccus sphaerophysae</name>
    <dbReference type="NCBI Taxonomy" id="690417"/>
    <lineage>
        <taxon>Bacteria</taxon>
        <taxon>Pseudomonadati</taxon>
        <taxon>Pseudomonadota</taxon>
        <taxon>Alphaproteobacteria</taxon>
        <taxon>Rhodobacterales</taxon>
        <taxon>Paracoccaceae</taxon>
        <taxon>Paracoccus</taxon>
    </lineage>
</organism>
<dbReference type="Proteomes" id="UP000029917">
    <property type="component" value="Unassembled WGS sequence"/>
</dbReference>
<protein>
    <submittedName>
        <fullName evidence="1">Uncharacterized protein</fullName>
    </submittedName>
</protein>
<evidence type="ECO:0000313" key="1">
    <source>
        <dbReference type="EMBL" id="KGJ09500.1"/>
    </source>
</evidence>
<sequence>MTTVLTVLALPALAAQPTADWPCVQVLQPHLSLGQVWSGPAPDPNSQPAPEVAALADRIVERRMTLAEAEAEIAAFAGTHDAAGLTALMQAAFDRIDRHRSLLIAGISRYGHKQVALAAQVEQRRERMAELEKADKPDFDAIDAAEAALDWDTRVFTERQQSLTYVCETPVILEQRLFALARAISAHLPQQ</sequence>
<reference evidence="1 2" key="1">
    <citation type="submission" date="2014-09" db="EMBL/GenBank/DDBJ databases">
        <authorList>
            <person name="McGinnis J.M."/>
            <person name="Wolfgang W.J."/>
        </authorList>
    </citation>
    <scope>NUCLEOTIDE SEQUENCE [LARGE SCALE GENOMIC DNA]</scope>
    <source>
        <strain evidence="1 2">HAMBI 3106</strain>
    </source>
</reference>
<keyword evidence="2" id="KW-1185">Reference proteome</keyword>
<proteinExistence type="predicted"/>
<gene>
    <name evidence="1" type="ORF">IC63_01680</name>
</gene>